<sequence>KKRQEESESEHLKSKECCCKQKQSTKEVLDTSEDDKVNFSTNLIIPDSNISVNVVRGQIAHQQV</sequence>
<accession>A0A3R5Q1S3</accession>
<feature type="non-terminal residue" evidence="1">
    <location>
        <position position="1"/>
    </location>
</feature>
<dbReference type="EMBL" id="KV608026">
    <property type="protein sequence ID" value="OPL20440.1"/>
    <property type="molecule type" value="Genomic_DNA"/>
</dbReference>
<organism evidence="1 2">
    <name type="scientific">Mytilus galloprovincialis</name>
    <name type="common">Mediterranean mussel</name>
    <dbReference type="NCBI Taxonomy" id="29158"/>
    <lineage>
        <taxon>Eukaryota</taxon>
        <taxon>Metazoa</taxon>
        <taxon>Spiralia</taxon>
        <taxon>Lophotrochozoa</taxon>
        <taxon>Mollusca</taxon>
        <taxon>Bivalvia</taxon>
        <taxon>Autobranchia</taxon>
        <taxon>Pteriomorphia</taxon>
        <taxon>Mytilida</taxon>
        <taxon>Mytiloidea</taxon>
        <taxon>Mytilidae</taxon>
        <taxon>Mytilinae</taxon>
        <taxon>Mytilus</taxon>
    </lineage>
</organism>
<evidence type="ECO:0000313" key="2">
    <source>
        <dbReference type="Proteomes" id="UP000266721"/>
    </source>
</evidence>
<keyword evidence="2" id="KW-1185">Reference proteome</keyword>
<protein>
    <submittedName>
        <fullName evidence="1">Uncharacterized protein</fullName>
    </submittedName>
</protein>
<dbReference type="AlphaFoldDB" id="A0A3R5Q1S3"/>
<feature type="non-terminal residue" evidence="1">
    <location>
        <position position="64"/>
    </location>
</feature>
<dbReference type="Proteomes" id="UP000266721">
    <property type="component" value="Unassembled WGS sequence"/>
</dbReference>
<reference evidence="1 2" key="1">
    <citation type="journal article" date="2016" name="PLoS ONE">
        <title>A First Insight into the Genome of the Filter-Feeder Mussel Mytilus galloprovincialis.</title>
        <authorList>
            <person name="Murgarella M."/>
            <person name="Puiu D."/>
            <person name="Novoa B."/>
            <person name="Figueras A."/>
            <person name="Posada D."/>
            <person name="Canchaya C."/>
        </authorList>
    </citation>
    <scope>NUCLEOTIDE SEQUENCE [LARGE SCALE GENOMIC DNA]</scope>
    <source>
        <tissue evidence="1">Muscle</tissue>
    </source>
</reference>
<evidence type="ECO:0000313" key="1">
    <source>
        <dbReference type="EMBL" id="OPL20440.1"/>
    </source>
</evidence>
<name>A0A3R5Q1S3_MYTGA</name>
<proteinExistence type="predicted"/>
<gene>
    <name evidence="1" type="ORF">AM593_08891</name>
</gene>